<evidence type="ECO:0000256" key="1">
    <source>
        <dbReference type="ARBA" id="ARBA00005254"/>
    </source>
</evidence>
<dbReference type="Proteomes" id="UP000193781">
    <property type="component" value="Unassembled WGS sequence"/>
</dbReference>
<organism evidence="3 4">
    <name type="scientific">Mycobacterium nebraskense</name>
    <dbReference type="NCBI Taxonomy" id="244292"/>
    <lineage>
        <taxon>Bacteria</taxon>
        <taxon>Bacillati</taxon>
        <taxon>Actinomycetota</taxon>
        <taxon>Actinomycetes</taxon>
        <taxon>Mycobacteriales</taxon>
        <taxon>Mycobacteriaceae</taxon>
        <taxon>Mycobacterium</taxon>
    </lineage>
</organism>
<dbReference type="OrthoDB" id="4736831at2"/>
<gene>
    <name evidence="3" type="ORF">AWC17_20825</name>
</gene>
<evidence type="ECO:0000313" key="4">
    <source>
        <dbReference type="Proteomes" id="UP000193781"/>
    </source>
</evidence>
<dbReference type="RefSeq" id="WP_046185633.1">
    <property type="nucleotide sequence ID" value="NZ_JACKSS010000164.1"/>
</dbReference>
<dbReference type="EMBL" id="LQPH01000185">
    <property type="protein sequence ID" value="ORW14111.1"/>
    <property type="molecule type" value="Genomic_DNA"/>
</dbReference>
<evidence type="ECO:0000259" key="2">
    <source>
        <dbReference type="Pfam" id="PF01575"/>
    </source>
</evidence>
<comment type="caution">
    <text evidence="3">The sequence shown here is derived from an EMBL/GenBank/DDBJ whole genome shotgun (WGS) entry which is preliminary data.</text>
</comment>
<feature type="domain" description="MaoC-like" evidence="2">
    <location>
        <begin position="23"/>
        <end position="109"/>
    </location>
</feature>
<comment type="similarity">
    <text evidence="1">Belongs to the enoyl-CoA hydratase/isomerase family.</text>
</comment>
<protein>
    <submittedName>
        <fullName evidence="3">Dehydratase</fullName>
    </submittedName>
</protein>
<sequence length="153" mass="16787">MTGDDLDFDEITVPVELPEVVDHISYQRVVENAGATWDYFPGHFDPEYAQRQGNPTIYVNTMHLAGFADRVATDWAGPSSRVVRRSLRLTGSVYAGDTMIGRGRAVAKRRDTSVDPPRCLVDVEIQVTNQHGALCCPVELTLQMPESGHGGDG</sequence>
<reference evidence="3 4" key="1">
    <citation type="submission" date="2016-01" db="EMBL/GenBank/DDBJ databases">
        <title>The new phylogeny of the genus Mycobacterium.</title>
        <authorList>
            <person name="Tarcisio F."/>
            <person name="Conor M."/>
            <person name="Antonella G."/>
            <person name="Elisabetta G."/>
            <person name="Giulia F.S."/>
            <person name="Sara T."/>
            <person name="Anna F."/>
            <person name="Clotilde B."/>
            <person name="Roberto B."/>
            <person name="Veronica D.S."/>
            <person name="Fabio R."/>
            <person name="Monica P."/>
            <person name="Olivier J."/>
            <person name="Enrico T."/>
            <person name="Nicola S."/>
        </authorList>
    </citation>
    <scope>NUCLEOTIDE SEQUENCE [LARGE SCALE GENOMIC DNA]</scope>
    <source>
        <strain evidence="3 4">DSM 44803</strain>
    </source>
</reference>
<proteinExistence type="inferred from homology"/>
<dbReference type="CDD" id="cd03455">
    <property type="entry name" value="SAV4209"/>
    <property type="match status" value="1"/>
</dbReference>
<dbReference type="Pfam" id="PF01575">
    <property type="entry name" value="MaoC_dehydratas"/>
    <property type="match status" value="1"/>
</dbReference>
<evidence type="ECO:0000313" key="3">
    <source>
        <dbReference type="EMBL" id="ORW14111.1"/>
    </source>
</evidence>
<keyword evidence="4" id="KW-1185">Reference proteome</keyword>
<dbReference type="Gene3D" id="3.10.129.10">
    <property type="entry name" value="Hotdog Thioesterase"/>
    <property type="match status" value="1"/>
</dbReference>
<dbReference type="InterPro" id="IPR029069">
    <property type="entry name" value="HotDog_dom_sf"/>
</dbReference>
<dbReference type="STRING" id="244292.ABW17_05950"/>
<name>A0A0F5N7Q7_9MYCO</name>
<accession>A0A0F5N7Q7</accession>
<dbReference type="SUPFAM" id="SSF54637">
    <property type="entry name" value="Thioesterase/thiol ester dehydrase-isomerase"/>
    <property type="match status" value="1"/>
</dbReference>
<dbReference type="InterPro" id="IPR002539">
    <property type="entry name" value="MaoC-like_dom"/>
</dbReference>
<dbReference type="AlphaFoldDB" id="A0A0F5N7Q7"/>